<comment type="caution">
    <text evidence="2">The sequence shown here is derived from an EMBL/GenBank/DDBJ whole genome shotgun (WGS) entry which is preliminary data.</text>
</comment>
<keyword evidence="1" id="KW-0812">Transmembrane</keyword>
<keyword evidence="3" id="KW-1185">Reference proteome</keyword>
<keyword evidence="1" id="KW-0472">Membrane</keyword>
<dbReference type="Proteomes" id="UP000440578">
    <property type="component" value="Unassembled WGS sequence"/>
</dbReference>
<name>A0A6A4VPW6_AMPAM</name>
<gene>
    <name evidence="2" type="ORF">FJT64_008655</name>
</gene>
<evidence type="ECO:0000313" key="2">
    <source>
        <dbReference type="EMBL" id="KAF0293594.1"/>
    </source>
</evidence>
<protein>
    <recommendedName>
        <fullName evidence="4">RYamide neuropeptides</fullName>
    </recommendedName>
</protein>
<dbReference type="EMBL" id="VIIS01001736">
    <property type="protein sequence ID" value="KAF0293594.1"/>
    <property type="molecule type" value="Genomic_DNA"/>
</dbReference>
<evidence type="ECO:0008006" key="4">
    <source>
        <dbReference type="Google" id="ProtNLM"/>
    </source>
</evidence>
<sequence length="146" mass="15972">MTSKDVTFDLCHCGMSAGSLCGRDVGWRTALAVLLLLVLLLVGPSAAYPSRYSSSQRAQLDAAKRANSRGAIRVQPKADRFYLGPRFGKRSEVPADYGEVAESGPVDLTEAELTDTDQFNFRCSLVEADRVYRCRLGLESPRLPAE</sequence>
<evidence type="ECO:0000313" key="3">
    <source>
        <dbReference type="Proteomes" id="UP000440578"/>
    </source>
</evidence>
<proteinExistence type="predicted"/>
<dbReference type="AlphaFoldDB" id="A0A6A4VPW6"/>
<reference evidence="2 3" key="1">
    <citation type="submission" date="2019-07" db="EMBL/GenBank/DDBJ databases">
        <title>Draft genome assembly of a fouling barnacle, Amphibalanus amphitrite (Darwin, 1854): The first reference genome for Thecostraca.</title>
        <authorList>
            <person name="Kim W."/>
        </authorList>
    </citation>
    <scope>NUCLEOTIDE SEQUENCE [LARGE SCALE GENOMIC DNA]</scope>
    <source>
        <strain evidence="2">SNU_AA5</strain>
        <tissue evidence="2">Soma without cirri and trophi</tissue>
    </source>
</reference>
<keyword evidence="1" id="KW-1133">Transmembrane helix</keyword>
<feature type="transmembrane region" description="Helical" evidence="1">
    <location>
        <begin position="25"/>
        <end position="48"/>
    </location>
</feature>
<accession>A0A6A4VPW6</accession>
<organism evidence="2 3">
    <name type="scientific">Amphibalanus amphitrite</name>
    <name type="common">Striped barnacle</name>
    <name type="synonym">Balanus amphitrite</name>
    <dbReference type="NCBI Taxonomy" id="1232801"/>
    <lineage>
        <taxon>Eukaryota</taxon>
        <taxon>Metazoa</taxon>
        <taxon>Ecdysozoa</taxon>
        <taxon>Arthropoda</taxon>
        <taxon>Crustacea</taxon>
        <taxon>Multicrustacea</taxon>
        <taxon>Cirripedia</taxon>
        <taxon>Thoracica</taxon>
        <taxon>Thoracicalcarea</taxon>
        <taxon>Balanomorpha</taxon>
        <taxon>Balanoidea</taxon>
        <taxon>Balanidae</taxon>
        <taxon>Amphibalaninae</taxon>
        <taxon>Amphibalanus</taxon>
    </lineage>
</organism>
<dbReference type="OrthoDB" id="6350276at2759"/>
<evidence type="ECO:0000256" key="1">
    <source>
        <dbReference type="SAM" id="Phobius"/>
    </source>
</evidence>